<dbReference type="AlphaFoldDB" id="A0A3P1B1S5"/>
<feature type="transmembrane region" description="Helical" evidence="1">
    <location>
        <begin position="105"/>
        <end position="134"/>
    </location>
</feature>
<feature type="transmembrane region" description="Helical" evidence="1">
    <location>
        <begin position="366"/>
        <end position="386"/>
    </location>
</feature>
<feature type="transmembrane region" description="Helical" evidence="1">
    <location>
        <begin position="528"/>
        <end position="549"/>
    </location>
</feature>
<feature type="transmembrane region" description="Helical" evidence="1">
    <location>
        <begin position="248"/>
        <end position="268"/>
    </location>
</feature>
<keyword evidence="4" id="KW-1185">Reference proteome</keyword>
<dbReference type="EMBL" id="RQTJ01000013">
    <property type="protein sequence ID" value="RRA94905.1"/>
    <property type="molecule type" value="Genomic_DNA"/>
</dbReference>
<evidence type="ECO:0000313" key="3">
    <source>
        <dbReference type="EMBL" id="RRA94905.1"/>
    </source>
</evidence>
<dbReference type="PANTHER" id="PTHR37305:SF1">
    <property type="entry name" value="MEMBRANE PROTEIN"/>
    <property type="match status" value="1"/>
</dbReference>
<dbReference type="Pfam" id="PF01433">
    <property type="entry name" value="Peptidase_M1"/>
    <property type="match status" value="1"/>
</dbReference>
<name>A0A3P1B1S5_9FLAO</name>
<feature type="transmembrane region" description="Helical" evidence="1">
    <location>
        <begin position="477"/>
        <end position="495"/>
    </location>
</feature>
<feature type="transmembrane region" description="Helical" evidence="1">
    <location>
        <begin position="327"/>
        <end position="346"/>
    </location>
</feature>
<organism evidence="3 4">
    <name type="scientific">Paenimyroides viscosum</name>
    <dbReference type="NCBI Taxonomy" id="2488729"/>
    <lineage>
        <taxon>Bacteria</taxon>
        <taxon>Pseudomonadati</taxon>
        <taxon>Bacteroidota</taxon>
        <taxon>Flavobacteriia</taxon>
        <taxon>Flavobacteriales</taxon>
        <taxon>Flavobacteriaceae</taxon>
        <taxon>Paenimyroides</taxon>
    </lineage>
</organism>
<evidence type="ECO:0000256" key="1">
    <source>
        <dbReference type="SAM" id="Phobius"/>
    </source>
</evidence>
<feature type="transmembrane region" description="Helical" evidence="1">
    <location>
        <begin position="452"/>
        <end position="470"/>
    </location>
</feature>
<dbReference type="InterPro" id="IPR027268">
    <property type="entry name" value="Peptidase_M4/M1_CTD_sf"/>
</dbReference>
<dbReference type="GO" id="GO:0008270">
    <property type="term" value="F:zinc ion binding"/>
    <property type="evidence" value="ECO:0007669"/>
    <property type="project" value="InterPro"/>
</dbReference>
<reference evidence="3 4" key="1">
    <citation type="submission" date="2018-11" db="EMBL/GenBank/DDBJ databases">
        <title>Flavobacterium sp. nov., YIM 102796 draft genome.</title>
        <authorList>
            <person name="Li G."/>
            <person name="Jiang Y."/>
        </authorList>
    </citation>
    <scope>NUCLEOTIDE SEQUENCE [LARGE SCALE GENOMIC DNA]</scope>
    <source>
        <strain evidence="3 4">YIM 102796</strain>
    </source>
</reference>
<feature type="domain" description="Peptidase M1 membrane alanine aminopeptidase" evidence="2">
    <location>
        <begin position="923"/>
        <end position="1073"/>
    </location>
</feature>
<dbReference type="Gene3D" id="1.10.390.10">
    <property type="entry name" value="Neutral Protease Domain 2"/>
    <property type="match status" value="1"/>
</dbReference>
<dbReference type="RefSeq" id="WP_124899329.1">
    <property type="nucleotide sequence ID" value="NZ_RQTJ01000013.1"/>
</dbReference>
<proteinExistence type="predicted"/>
<keyword evidence="1" id="KW-0472">Membrane</keyword>
<feature type="transmembrane region" description="Helical" evidence="1">
    <location>
        <begin position="570"/>
        <end position="591"/>
    </location>
</feature>
<feature type="transmembrane region" description="Helical" evidence="1">
    <location>
        <begin position="154"/>
        <end position="173"/>
    </location>
</feature>
<evidence type="ECO:0000259" key="2">
    <source>
        <dbReference type="Pfam" id="PF01433"/>
    </source>
</evidence>
<dbReference type="PANTHER" id="PTHR37305">
    <property type="entry name" value="INTEGRAL MEMBRANE PROTEIN-RELATED"/>
    <property type="match status" value="1"/>
</dbReference>
<keyword evidence="1" id="KW-1133">Transmembrane helix</keyword>
<dbReference type="OrthoDB" id="100605at2"/>
<feature type="transmembrane region" description="Helical" evidence="1">
    <location>
        <begin position="20"/>
        <end position="38"/>
    </location>
</feature>
<keyword evidence="1" id="KW-0812">Transmembrane</keyword>
<feature type="transmembrane region" description="Helical" evidence="1">
    <location>
        <begin position="58"/>
        <end position="84"/>
    </location>
</feature>
<feature type="transmembrane region" description="Helical" evidence="1">
    <location>
        <begin position="180"/>
        <end position="201"/>
    </location>
</feature>
<dbReference type="SUPFAM" id="SSF55486">
    <property type="entry name" value="Metalloproteases ('zincins'), catalytic domain"/>
    <property type="match status" value="1"/>
</dbReference>
<comment type="caution">
    <text evidence="3">The sequence shown here is derived from an EMBL/GenBank/DDBJ whole genome shotgun (WGS) entry which is preliminary data.</text>
</comment>
<accession>A0A3P1B1S5</accession>
<protein>
    <recommendedName>
        <fullName evidence="2">Peptidase M1 membrane alanine aminopeptidase domain-containing protein</fullName>
    </recommendedName>
</protein>
<evidence type="ECO:0000313" key="4">
    <source>
        <dbReference type="Proteomes" id="UP000268372"/>
    </source>
</evidence>
<dbReference type="InterPro" id="IPR014782">
    <property type="entry name" value="Peptidase_M1_dom"/>
</dbReference>
<dbReference type="GO" id="GO:0008237">
    <property type="term" value="F:metallopeptidase activity"/>
    <property type="evidence" value="ECO:0007669"/>
    <property type="project" value="InterPro"/>
</dbReference>
<sequence>MLGTIFKFETKRWFKNWQFYLYFTLFFALSFVIMAFVTGYFDGFNVTTTSNTIMNSPIAINGIISQIAIYINFIIPVVIGTTVYRDFKYNTHTLLFAYPFNKFQYLIGKFLSGFLITFVITFSIGFGFLLATILPFANPDLLGPINLAAYFQSYLVFVLPNIFFIGAMIFMLTTLTRNQYIGFILIIILLIVPGIISSLTAKVDDKFVAALFEPFGNEALAYVTKYWTIDEQNTLLIPLDKVIIYNRLIWIGVGVLALFVTYFSFSFSQSPVKIGRKRKAERVTKNNFGSIIKINLPKVSYNYSFISNLKTAIRLSKFEFKSIVKNWIFIILMIILMLFITISTFNLGELYGTNTYPVTWKIIETISGNIALFLSILIYLFAGVLLNNATSSRMNLLIDATAVPNWSLLLSKFIALIEMVCVVFLVGILSGVLIQTYLGYYNFELGQYFADFFGFQLIDYVIIILLSLFIQAFFKNYFIGFFITALVIQLLPSALNKLGIEQAVFHFNSGSGYSYSDMDGFGTVRGYFYYKLYWLLFGFVLYGLTLLFWRRGILSSAKERLQLFAKRFKMPIGVPLVIITLAFVGLGYALYYQAVKLEPYYTAQEYEKQRVDFEKKYKKFEKYEQPRIVDVKVNMDIFPNERNYHAVVNYVMVNKSNQAIDSLFINYGKNLKEITFSNDYQKVLNDTVMDFDIYRLNQPLNPGDSLKIKMIVQNKENTWLKDRSPIIENGTFINNGMFPSFGYSDSAEIQDNDVRKKYNLPPRERMAATDDPEARKNTYISNEADWITFETTVSTAGDQTAIAPGYLQKQWQKDGRNYFHYKMDQKMLNFYAFNSARYEVKKEKWNNLNLEIYYHKGHEYNLDRMMDALKKSLAYYSENFGEYQHQQARIIEFPRTMGTFAQAFANTMPFSEAIGFIANVDENDPEGVDYPFSVVSHEMAHQWWAHQVIGANVKGATLLSESLSEYSSLKVLEKEYGKFQMRKFLKEALDGYLKGRRNEWKEENPLMYNENQQYIHYNKGSLVLYTISDYLGEKRFNDILKEYVAKVKFQEAPYTNSIEFVNHLKANTPANLQYLITDMFETITLYDNKVDKVEVKPLKDGKYQVDITFVVSKYRTSPKGTQIYKDANGGTLVGKYDKKEVKSYPLNDFVEVGIFGEKTKKGKHEYENELYNKKYLINKINNKVSITVNEKPIEVGVDPYNKLIDRDSNDNRKKVN</sequence>
<dbReference type="Proteomes" id="UP000268372">
    <property type="component" value="Unassembled WGS sequence"/>
</dbReference>
<gene>
    <name evidence="3" type="ORF">EG242_07790</name>
</gene>
<feature type="transmembrane region" description="Helical" evidence="1">
    <location>
        <begin position="413"/>
        <end position="440"/>
    </location>
</feature>